<protein>
    <submittedName>
        <fullName evidence="2">Uncharacterized protein</fullName>
    </submittedName>
</protein>
<accession>D3ACY3</accession>
<gene>
    <name evidence="2" type="ORF">CLOSTHATH_01461</name>
</gene>
<name>D3ACY3_9FIRM</name>
<dbReference type="HOGENOM" id="CLU_2699692_0_0_9"/>
<dbReference type="EMBL" id="ACIO01000101">
    <property type="protein sequence ID" value="EFD00322.1"/>
    <property type="molecule type" value="Genomic_DNA"/>
</dbReference>
<keyword evidence="1" id="KW-0812">Transmembrane</keyword>
<keyword evidence="1" id="KW-1133">Transmembrane helix</keyword>
<evidence type="ECO:0000256" key="1">
    <source>
        <dbReference type="SAM" id="Phobius"/>
    </source>
</evidence>
<dbReference type="AlphaFoldDB" id="D3ACY3"/>
<evidence type="ECO:0000313" key="3">
    <source>
        <dbReference type="Proteomes" id="UP000004968"/>
    </source>
</evidence>
<organism evidence="2 3">
    <name type="scientific">Hungatella hathewayi DSM 13479</name>
    <dbReference type="NCBI Taxonomy" id="566550"/>
    <lineage>
        <taxon>Bacteria</taxon>
        <taxon>Bacillati</taxon>
        <taxon>Bacillota</taxon>
        <taxon>Clostridia</taxon>
        <taxon>Lachnospirales</taxon>
        <taxon>Lachnospiraceae</taxon>
        <taxon>Hungatella</taxon>
    </lineage>
</organism>
<keyword evidence="1" id="KW-0472">Membrane</keyword>
<dbReference type="Proteomes" id="UP000004968">
    <property type="component" value="Unassembled WGS sequence"/>
</dbReference>
<evidence type="ECO:0000313" key="2">
    <source>
        <dbReference type="EMBL" id="EFD00322.1"/>
    </source>
</evidence>
<sequence length="73" mass="8680">MKTAFHILLINTSFFAINLLLFSTYSLLMDFFSIEYDLLTLLKSQIIYLLPNYTLKTNYMHGKKKQFVRSIHL</sequence>
<reference evidence="2 3" key="1">
    <citation type="submission" date="2010-01" db="EMBL/GenBank/DDBJ databases">
        <authorList>
            <person name="Weinstock G."/>
            <person name="Sodergren E."/>
            <person name="Clifton S."/>
            <person name="Fulton L."/>
            <person name="Fulton B."/>
            <person name="Courtney L."/>
            <person name="Fronick C."/>
            <person name="Harrison M."/>
            <person name="Strong C."/>
            <person name="Farmer C."/>
            <person name="Delahaunty K."/>
            <person name="Markovic C."/>
            <person name="Hall O."/>
            <person name="Minx P."/>
            <person name="Tomlinson C."/>
            <person name="Mitreva M."/>
            <person name="Nelson J."/>
            <person name="Hou S."/>
            <person name="Wollam A."/>
            <person name="Pepin K.H."/>
            <person name="Johnson M."/>
            <person name="Bhonagiri V."/>
            <person name="Nash W.E."/>
            <person name="Warren W."/>
            <person name="Chinwalla A."/>
            <person name="Mardis E.R."/>
            <person name="Wilson R.K."/>
        </authorList>
    </citation>
    <scope>NUCLEOTIDE SEQUENCE [LARGE SCALE GENOMIC DNA]</scope>
    <source>
        <strain evidence="2 3">DSM 13479</strain>
    </source>
</reference>
<feature type="transmembrane region" description="Helical" evidence="1">
    <location>
        <begin position="7"/>
        <end position="28"/>
    </location>
</feature>
<proteinExistence type="predicted"/>
<comment type="caution">
    <text evidence="2">The sequence shown here is derived from an EMBL/GenBank/DDBJ whole genome shotgun (WGS) entry which is preliminary data.</text>
</comment>